<dbReference type="SMART" id="SM00857">
    <property type="entry name" value="Resolvase"/>
    <property type="match status" value="1"/>
</dbReference>
<gene>
    <name evidence="6" type="ORF">DVZ84_07735</name>
</gene>
<dbReference type="InterPro" id="IPR011109">
    <property type="entry name" value="DNA_bind_recombinase_dom"/>
</dbReference>
<evidence type="ECO:0000313" key="6">
    <source>
        <dbReference type="EMBL" id="RDD89911.1"/>
    </source>
</evidence>
<dbReference type="Pfam" id="PF13340">
    <property type="entry name" value="DUF4096"/>
    <property type="match status" value="1"/>
</dbReference>
<dbReference type="InterPro" id="IPR006119">
    <property type="entry name" value="Resolv_N"/>
</dbReference>
<evidence type="ECO:0000256" key="1">
    <source>
        <dbReference type="ARBA" id="ARBA00023125"/>
    </source>
</evidence>
<name>A0A369VAU5_9ACTN</name>
<dbReference type="Proteomes" id="UP000253742">
    <property type="component" value="Unassembled WGS sequence"/>
</dbReference>
<dbReference type="AlphaFoldDB" id="A0A369VAU5"/>
<dbReference type="InterPro" id="IPR025161">
    <property type="entry name" value="IS402-like_dom"/>
</dbReference>
<protein>
    <recommendedName>
        <fullName evidence="8">Recombinase family protein</fullName>
    </recommendedName>
</protein>
<dbReference type="Pfam" id="PF07508">
    <property type="entry name" value="Recombinase"/>
    <property type="match status" value="1"/>
</dbReference>
<organism evidence="6 7">
    <name type="scientific">Streptomyces parvulus</name>
    <dbReference type="NCBI Taxonomy" id="146923"/>
    <lineage>
        <taxon>Bacteria</taxon>
        <taxon>Bacillati</taxon>
        <taxon>Actinomycetota</taxon>
        <taxon>Actinomycetes</taxon>
        <taxon>Kitasatosporales</taxon>
        <taxon>Streptomycetaceae</taxon>
        <taxon>Streptomyces</taxon>
    </lineage>
</organism>
<dbReference type="SUPFAM" id="SSF53041">
    <property type="entry name" value="Resolvase-like"/>
    <property type="match status" value="1"/>
</dbReference>
<dbReference type="PANTHER" id="PTHR30461">
    <property type="entry name" value="DNA-INVERTASE FROM LAMBDOID PROPHAGE"/>
    <property type="match status" value="1"/>
</dbReference>
<evidence type="ECO:0000256" key="2">
    <source>
        <dbReference type="ARBA" id="ARBA00023172"/>
    </source>
</evidence>
<dbReference type="GO" id="GO:0003677">
    <property type="term" value="F:DNA binding"/>
    <property type="evidence" value="ECO:0007669"/>
    <property type="project" value="UniProtKB-KW"/>
</dbReference>
<feature type="coiled-coil region" evidence="3">
    <location>
        <begin position="404"/>
        <end position="474"/>
    </location>
</feature>
<dbReference type="InterPro" id="IPR036162">
    <property type="entry name" value="Resolvase-like_N_sf"/>
</dbReference>
<feature type="domain" description="Recombinase" evidence="5">
    <location>
        <begin position="180"/>
        <end position="311"/>
    </location>
</feature>
<dbReference type="CDD" id="cd00338">
    <property type="entry name" value="Ser_Recombinase"/>
    <property type="match status" value="1"/>
</dbReference>
<dbReference type="GO" id="GO:0000150">
    <property type="term" value="F:DNA strand exchange activity"/>
    <property type="evidence" value="ECO:0007669"/>
    <property type="project" value="InterPro"/>
</dbReference>
<comment type="caution">
    <text evidence="6">The sequence shown here is derived from an EMBL/GenBank/DDBJ whole genome shotgun (WGS) entry which is preliminary data.</text>
</comment>
<dbReference type="EMBL" id="QQBH01000004">
    <property type="protein sequence ID" value="RDD89911.1"/>
    <property type="molecule type" value="Genomic_DNA"/>
</dbReference>
<dbReference type="PANTHER" id="PTHR30461:SF2">
    <property type="entry name" value="SERINE RECOMBINASE PINE-RELATED"/>
    <property type="match status" value="1"/>
</dbReference>
<accession>A0A369VAU5</accession>
<keyword evidence="3" id="KW-0175">Coiled coil</keyword>
<feature type="domain" description="Resolvase/invertase-type recombinase catalytic" evidence="4">
    <location>
        <begin position="23"/>
        <end position="172"/>
    </location>
</feature>
<keyword evidence="1" id="KW-0238">DNA-binding</keyword>
<dbReference type="Pfam" id="PF13408">
    <property type="entry name" value="Zn_ribbon_recom"/>
    <property type="match status" value="1"/>
</dbReference>
<dbReference type="InterPro" id="IPR025827">
    <property type="entry name" value="Zn_ribbon_recom_dom"/>
</dbReference>
<proteinExistence type="predicted"/>
<dbReference type="Pfam" id="PF00239">
    <property type="entry name" value="Resolvase"/>
    <property type="match status" value="1"/>
</dbReference>
<dbReference type="PROSITE" id="PS51737">
    <property type="entry name" value="RECOMBINASE_DNA_BIND"/>
    <property type="match status" value="1"/>
</dbReference>
<evidence type="ECO:0008006" key="8">
    <source>
        <dbReference type="Google" id="ProtNLM"/>
    </source>
</evidence>
<sequence>MSKAIAMPAPAANNGADSVRTVRAALMLRVSTREQVKGYGLGIQETAGRAYIDARPGWTYSPEHVYRDEGVSGAAVVRPGMLRLERAARQGLVDVVVVHSLDRIGRTGRAFWAWVWALEDLGVGFVSVTQDIDTADESGRRRMQLYALAAEAERDLVRERTQGGRQHRALDGGWVGGPPPWGYAIAKAGPRRSALVIDEVEAAVVRAAVGFIVDDSNSVAEAARRLNGLGLLTRSGRPWTASNLHRRLGCSALLQGKVVFRKPPGRTRNATRLNQDGVPLYGESVSLPVPRIITMERAEALVRSMHAGGRSTRAAAVGYPLTGRIAGTCGHRYVGSIKKDNGTRYYRCGGANNGKGGQTNCSDPLLTADDIEAVVWKRIELLLGDPRVPAALMQTESRRYPGDIEKQRERVARLEESLKEKQEALAGARAALIGVPGLDPALRDAAVRQFAEDTDSTEALLERAREVLADQEEAEAAEESVVLRGLVAGSLPSADLAEMAMVTALLDIAVSPLGRVRKRSGVKCKVTEWHEREGVMVPAEVSESEWPAVEEVMAAHFARPQFVRGTVDVRTQLNGALHRLRTGCLWDQLPERYGPWQAVKERQNNWFKKGFWPVLMETLNRGGAATPVRREPHVPPLKITASIVDGRSKPDTPSTL</sequence>
<dbReference type="RefSeq" id="WP_114528034.1">
    <property type="nucleotide sequence ID" value="NZ_QQBH01000004.1"/>
</dbReference>
<dbReference type="InterPro" id="IPR038109">
    <property type="entry name" value="DNA_bind_recomb_sf"/>
</dbReference>
<dbReference type="InterPro" id="IPR050639">
    <property type="entry name" value="SSR_resolvase"/>
</dbReference>
<dbReference type="Gene3D" id="3.40.50.1390">
    <property type="entry name" value="Resolvase, N-terminal catalytic domain"/>
    <property type="match status" value="1"/>
</dbReference>
<evidence type="ECO:0000259" key="4">
    <source>
        <dbReference type="PROSITE" id="PS51736"/>
    </source>
</evidence>
<evidence type="ECO:0000313" key="7">
    <source>
        <dbReference type="Proteomes" id="UP000253742"/>
    </source>
</evidence>
<dbReference type="Gene3D" id="3.90.1750.20">
    <property type="entry name" value="Putative Large Serine Recombinase, Chain B, Domain 2"/>
    <property type="match status" value="1"/>
</dbReference>
<keyword evidence="2" id="KW-0233">DNA recombination</keyword>
<dbReference type="PROSITE" id="PS51736">
    <property type="entry name" value="RECOMBINASES_3"/>
    <property type="match status" value="1"/>
</dbReference>
<dbReference type="OrthoDB" id="4546548at2"/>
<reference evidence="6 7" key="1">
    <citation type="submission" date="2018-07" db="EMBL/GenBank/DDBJ databases">
        <title>Genome guided investigation of antibiotics producing actinomycetales strain isolated from a Macau mangrove ecosystem.</title>
        <authorList>
            <person name="Hu D."/>
        </authorList>
    </citation>
    <scope>NUCLEOTIDE SEQUENCE [LARGE SCALE GENOMIC DNA]</scope>
    <source>
        <strain evidence="6 7">2297</strain>
    </source>
</reference>
<evidence type="ECO:0000256" key="3">
    <source>
        <dbReference type="SAM" id="Coils"/>
    </source>
</evidence>
<evidence type="ECO:0000259" key="5">
    <source>
        <dbReference type="PROSITE" id="PS51737"/>
    </source>
</evidence>